<reference evidence="2" key="1">
    <citation type="submission" date="2023-03" db="EMBL/GenBank/DDBJ databases">
        <title>Massive genome expansion in bonnet fungi (Mycena s.s.) driven by repeated elements and novel gene families across ecological guilds.</title>
        <authorList>
            <consortium name="Lawrence Berkeley National Laboratory"/>
            <person name="Harder C.B."/>
            <person name="Miyauchi S."/>
            <person name="Viragh M."/>
            <person name="Kuo A."/>
            <person name="Thoen E."/>
            <person name="Andreopoulos B."/>
            <person name="Lu D."/>
            <person name="Skrede I."/>
            <person name="Drula E."/>
            <person name="Henrissat B."/>
            <person name="Morin E."/>
            <person name="Kohler A."/>
            <person name="Barry K."/>
            <person name="LaButti K."/>
            <person name="Morin E."/>
            <person name="Salamov A."/>
            <person name="Lipzen A."/>
            <person name="Mereny Z."/>
            <person name="Hegedus B."/>
            <person name="Baldrian P."/>
            <person name="Stursova M."/>
            <person name="Weitz H."/>
            <person name="Taylor A."/>
            <person name="Grigoriev I.V."/>
            <person name="Nagy L.G."/>
            <person name="Martin F."/>
            <person name="Kauserud H."/>
        </authorList>
    </citation>
    <scope>NUCLEOTIDE SEQUENCE</scope>
    <source>
        <strain evidence="2">CBHHK200</strain>
    </source>
</reference>
<feature type="region of interest" description="Disordered" evidence="1">
    <location>
        <begin position="9"/>
        <end position="31"/>
    </location>
</feature>
<sequence length="265" mass="28448">SVLARRTVLSFGSSPPPSARPHCVGPGPAALPGPPFHLPPMRAGAVPETAILPRVLNAMAKPDPCGLQQVKSVCPSSPPRLALAVAPPLTVLNPPYVFITPLPTYLTPQSRPIDHRSSPTAFPPDTPPPGPAFRPPGARSSRYIATYRLPDSNIIAFHRDHVYRAYSAAAALHGPNEDLDGILLIGCLPVSVRRHYPDIVKITQIIVRQSKAATPPIVACYANRLVLTPPVASLRAATQLRECQQAAARVIPHRSSRRIQSPRTN</sequence>
<accession>A0AAD6WPQ9</accession>
<keyword evidence="3" id="KW-1185">Reference proteome</keyword>
<gene>
    <name evidence="2" type="ORF">C8F04DRAFT_1345555</name>
</gene>
<dbReference type="Proteomes" id="UP001218188">
    <property type="component" value="Unassembled WGS sequence"/>
</dbReference>
<comment type="caution">
    <text evidence="2">The sequence shown here is derived from an EMBL/GenBank/DDBJ whole genome shotgun (WGS) entry which is preliminary data.</text>
</comment>
<name>A0AAD6WPQ9_9AGAR</name>
<protein>
    <submittedName>
        <fullName evidence="2">Uncharacterized protein</fullName>
    </submittedName>
</protein>
<feature type="non-terminal residue" evidence="2">
    <location>
        <position position="1"/>
    </location>
</feature>
<feature type="compositionally biased region" description="Pro residues" evidence="1">
    <location>
        <begin position="121"/>
        <end position="134"/>
    </location>
</feature>
<proteinExistence type="predicted"/>
<feature type="region of interest" description="Disordered" evidence="1">
    <location>
        <begin position="109"/>
        <end position="137"/>
    </location>
</feature>
<evidence type="ECO:0000313" key="2">
    <source>
        <dbReference type="EMBL" id="KAJ7016374.1"/>
    </source>
</evidence>
<evidence type="ECO:0000256" key="1">
    <source>
        <dbReference type="SAM" id="MobiDB-lite"/>
    </source>
</evidence>
<dbReference type="EMBL" id="JARJCM010000519">
    <property type="protein sequence ID" value="KAJ7016374.1"/>
    <property type="molecule type" value="Genomic_DNA"/>
</dbReference>
<dbReference type="AlphaFoldDB" id="A0AAD6WPQ9"/>
<organism evidence="2 3">
    <name type="scientific">Mycena alexandri</name>
    <dbReference type="NCBI Taxonomy" id="1745969"/>
    <lineage>
        <taxon>Eukaryota</taxon>
        <taxon>Fungi</taxon>
        <taxon>Dikarya</taxon>
        <taxon>Basidiomycota</taxon>
        <taxon>Agaricomycotina</taxon>
        <taxon>Agaricomycetes</taxon>
        <taxon>Agaricomycetidae</taxon>
        <taxon>Agaricales</taxon>
        <taxon>Marasmiineae</taxon>
        <taxon>Mycenaceae</taxon>
        <taxon>Mycena</taxon>
    </lineage>
</organism>
<evidence type="ECO:0000313" key="3">
    <source>
        <dbReference type="Proteomes" id="UP001218188"/>
    </source>
</evidence>